<dbReference type="Proteomes" id="UP001359485">
    <property type="component" value="Unassembled WGS sequence"/>
</dbReference>
<dbReference type="InterPro" id="IPR036236">
    <property type="entry name" value="Znf_C2H2_sf"/>
</dbReference>
<feature type="domain" description="C2H2-type" evidence="10">
    <location>
        <begin position="255"/>
        <end position="282"/>
    </location>
</feature>
<keyword evidence="12" id="KW-1185">Reference proteome</keyword>
<feature type="region of interest" description="Disordered" evidence="9">
    <location>
        <begin position="1"/>
        <end position="26"/>
    </location>
</feature>
<feature type="domain" description="C2H2-type" evidence="10">
    <location>
        <begin position="310"/>
        <end position="337"/>
    </location>
</feature>
<comment type="subcellular location">
    <subcellularLocation>
        <location evidence="1">Nucleus</location>
    </subcellularLocation>
</comment>
<dbReference type="SMART" id="SM00355">
    <property type="entry name" value="ZnF_C2H2"/>
    <property type="match status" value="8"/>
</dbReference>
<dbReference type="Gene3D" id="3.30.160.60">
    <property type="entry name" value="Classic Zinc Finger"/>
    <property type="match status" value="6"/>
</dbReference>
<feature type="domain" description="C2H2-type" evidence="10">
    <location>
        <begin position="282"/>
        <end position="309"/>
    </location>
</feature>
<evidence type="ECO:0000259" key="10">
    <source>
        <dbReference type="PROSITE" id="PS50157"/>
    </source>
</evidence>
<keyword evidence="4 8" id="KW-0863">Zinc-finger</keyword>
<organism evidence="11 12">
    <name type="scientific">Polyplax serrata</name>
    <name type="common">Common mouse louse</name>
    <dbReference type="NCBI Taxonomy" id="468196"/>
    <lineage>
        <taxon>Eukaryota</taxon>
        <taxon>Metazoa</taxon>
        <taxon>Ecdysozoa</taxon>
        <taxon>Arthropoda</taxon>
        <taxon>Hexapoda</taxon>
        <taxon>Insecta</taxon>
        <taxon>Pterygota</taxon>
        <taxon>Neoptera</taxon>
        <taxon>Paraneoptera</taxon>
        <taxon>Psocodea</taxon>
        <taxon>Troctomorpha</taxon>
        <taxon>Phthiraptera</taxon>
        <taxon>Anoplura</taxon>
        <taxon>Polyplacidae</taxon>
        <taxon>Polyplax</taxon>
    </lineage>
</organism>
<evidence type="ECO:0000256" key="6">
    <source>
        <dbReference type="ARBA" id="ARBA00023125"/>
    </source>
</evidence>
<evidence type="ECO:0000256" key="5">
    <source>
        <dbReference type="ARBA" id="ARBA00022833"/>
    </source>
</evidence>
<gene>
    <name evidence="11" type="ORF">RUM44_013887</name>
</gene>
<sequence length="450" mass="51308">MVIMSGKTDDSGLPSNVPQENTESSRTYESYVLLPDEFFPYKDIPVPLVSKSWLQSLRQQLLNGAFELSAGTNSDDEYIPLATLKYILKTNGKKSDQEGKQHSNLSVSSCKKDSQKCETISLVQRKRGRPKKHIAEANQKKAITEHLTENFIDNEENFGSDSVDSSRFECQTNVNNLTASKKYTTTKENNYQQHESSRHIENEVTYEIVAKFTDGKTAKENGQLKSSFSCLECGKIFSAVSTLKNHRRIHEGTLLQCTECKRGFTTKYLLKCHMRLHNGDLFMCHKCNKGFTTAELLKVHIRGHTGDRPYACEICQRSFSSASNLSQHKQIHSSEKKFLCSKCGISFNQKRSLDGHMLTHAEKNHICKVCGKLWARKADLTEHMRVHTGVKPYCCNLCPQKFTQASSLKRHQIVHKPGEPIKCLTCSKLFRCEDYYKRHVRKHEVKPSIN</sequence>
<dbReference type="PROSITE" id="PS50157">
    <property type="entry name" value="ZINC_FINGER_C2H2_2"/>
    <property type="match status" value="8"/>
</dbReference>
<evidence type="ECO:0000256" key="8">
    <source>
        <dbReference type="PROSITE-ProRule" id="PRU00042"/>
    </source>
</evidence>
<name>A0ABR1BIZ4_POLSC</name>
<protein>
    <recommendedName>
        <fullName evidence="10">C2H2-type domain-containing protein</fullName>
    </recommendedName>
</protein>
<dbReference type="PANTHER" id="PTHR24390:SF159">
    <property type="entry name" value="GROWTH FACTOR INDEPENDENT 1 TRANSCRIPTIONAL REPRESSOR"/>
    <property type="match status" value="1"/>
</dbReference>
<dbReference type="Pfam" id="PF00096">
    <property type="entry name" value="zf-C2H2"/>
    <property type="match status" value="6"/>
</dbReference>
<feature type="compositionally biased region" description="Polar residues" evidence="9">
    <location>
        <begin position="13"/>
        <end position="26"/>
    </location>
</feature>
<reference evidence="11 12" key="1">
    <citation type="submission" date="2023-09" db="EMBL/GenBank/DDBJ databases">
        <title>Genomes of two closely related lineages of the louse Polyplax serrata with different host specificities.</title>
        <authorList>
            <person name="Martinu J."/>
            <person name="Tarabai H."/>
            <person name="Stefka J."/>
            <person name="Hypsa V."/>
        </authorList>
    </citation>
    <scope>NUCLEOTIDE SEQUENCE [LARGE SCALE GENOMIC DNA]</scope>
    <source>
        <strain evidence="11">98ZLc_SE</strain>
    </source>
</reference>
<feature type="domain" description="C2H2-type" evidence="10">
    <location>
        <begin position="365"/>
        <end position="392"/>
    </location>
</feature>
<feature type="domain" description="C2H2-type" evidence="10">
    <location>
        <begin position="338"/>
        <end position="365"/>
    </location>
</feature>
<keyword evidence="2" id="KW-0479">Metal-binding</keyword>
<comment type="caution">
    <text evidence="11">The sequence shown here is derived from an EMBL/GenBank/DDBJ whole genome shotgun (WGS) entry which is preliminary data.</text>
</comment>
<evidence type="ECO:0000256" key="7">
    <source>
        <dbReference type="ARBA" id="ARBA00023242"/>
    </source>
</evidence>
<dbReference type="InterPro" id="IPR013087">
    <property type="entry name" value="Znf_C2H2_type"/>
</dbReference>
<feature type="domain" description="C2H2-type" evidence="10">
    <location>
        <begin position="421"/>
        <end position="448"/>
    </location>
</feature>
<keyword evidence="5" id="KW-0862">Zinc</keyword>
<keyword evidence="6" id="KW-0238">DNA-binding</keyword>
<evidence type="ECO:0000313" key="12">
    <source>
        <dbReference type="Proteomes" id="UP001359485"/>
    </source>
</evidence>
<dbReference type="EMBL" id="JAWJWF010000001">
    <property type="protein sequence ID" value="KAK6642164.1"/>
    <property type="molecule type" value="Genomic_DNA"/>
</dbReference>
<keyword evidence="3" id="KW-0677">Repeat</keyword>
<feature type="domain" description="C2H2-type" evidence="10">
    <location>
        <begin position="228"/>
        <end position="252"/>
    </location>
</feature>
<accession>A0ABR1BIZ4</accession>
<evidence type="ECO:0000256" key="4">
    <source>
        <dbReference type="ARBA" id="ARBA00022771"/>
    </source>
</evidence>
<proteinExistence type="predicted"/>
<keyword evidence="7" id="KW-0539">Nucleus</keyword>
<evidence type="ECO:0000256" key="9">
    <source>
        <dbReference type="SAM" id="MobiDB-lite"/>
    </source>
</evidence>
<evidence type="ECO:0000256" key="3">
    <source>
        <dbReference type="ARBA" id="ARBA00022737"/>
    </source>
</evidence>
<dbReference type="PROSITE" id="PS00028">
    <property type="entry name" value="ZINC_FINGER_C2H2_1"/>
    <property type="match status" value="8"/>
</dbReference>
<evidence type="ECO:0000313" key="11">
    <source>
        <dbReference type="EMBL" id="KAK6642164.1"/>
    </source>
</evidence>
<dbReference type="SUPFAM" id="SSF57667">
    <property type="entry name" value="beta-beta-alpha zinc fingers"/>
    <property type="match status" value="3"/>
</dbReference>
<dbReference type="PANTHER" id="PTHR24390">
    <property type="entry name" value="ZINC FINGER PROTEIN"/>
    <property type="match status" value="1"/>
</dbReference>
<evidence type="ECO:0000256" key="1">
    <source>
        <dbReference type="ARBA" id="ARBA00004123"/>
    </source>
</evidence>
<evidence type="ECO:0000256" key="2">
    <source>
        <dbReference type="ARBA" id="ARBA00022723"/>
    </source>
</evidence>
<feature type="domain" description="C2H2-type" evidence="10">
    <location>
        <begin position="393"/>
        <end position="420"/>
    </location>
</feature>